<gene>
    <name evidence="11" type="ORF">DSM107010_19740</name>
</gene>
<keyword evidence="5" id="KW-1278">Translocase</keyword>
<evidence type="ECO:0000256" key="7">
    <source>
        <dbReference type="ARBA" id="ARBA00059736"/>
    </source>
</evidence>
<dbReference type="Pfam" id="PF17886">
    <property type="entry name" value="ArsA_HSP20"/>
    <property type="match status" value="1"/>
</dbReference>
<evidence type="ECO:0000256" key="4">
    <source>
        <dbReference type="ARBA" id="ARBA00022849"/>
    </source>
</evidence>
<evidence type="ECO:0000256" key="3">
    <source>
        <dbReference type="ARBA" id="ARBA00022840"/>
    </source>
</evidence>
<comment type="similarity">
    <text evidence="1">Belongs to the arsA ATPase family.</text>
</comment>
<keyword evidence="12" id="KW-1185">Reference proteome</keyword>
<proteinExistence type="inferred from homology"/>
<name>A0AB37UN46_9CYAN</name>
<dbReference type="AlphaFoldDB" id="A0AB37UN46"/>
<dbReference type="Gene3D" id="2.60.40.790">
    <property type="match status" value="1"/>
</dbReference>
<dbReference type="InterPro" id="IPR008978">
    <property type="entry name" value="HSP20-like_chaperone"/>
</dbReference>
<keyword evidence="2" id="KW-0547">Nucleotide-binding</keyword>
<dbReference type="GO" id="GO:0015446">
    <property type="term" value="F:ATPase-coupled arsenite transmembrane transporter activity"/>
    <property type="evidence" value="ECO:0007669"/>
    <property type="project" value="UniProtKB-EC"/>
</dbReference>
<evidence type="ECO:0000256" key="8">
    <source>
        <dbReference type="ARBA" id="ARBA00066752"/>
    </source>
</evidence>
<evidence type="ECO:0000256" key="6">
    <source>
        <dbReference type="ARBA" id="ARBA00052296"/>
    </source>
</evidence>
<dbReference type="Pfam" id="PF02374">
    <property type="entry name" value="ArsA_ATPase"/>
    <property type="match status" value="1"/>
</dbReference>
<feature type="domain" description="ArsA/GET3 Anion-transporting ATPase-like" evidence="9">
    <location>
        <begin position="19"/>
        <end position="325"/>
    </location>
</feature>
<accession>A0AB37UN46</accession>
<dbReference type="PANTHER" id="PTHR10803:SF3">
    <property type="entry name" value="ATPASE GET3"/>
    <property type="match status" value="1"/>
</dbReference>
<dbReference type="InterPro" id="IPR025723">
    <property type="entry name" value="ArsA/GET3_ATPase-like"/>
</dbReference>
<protein>
    <recommendedName>
        <fullName evidence="8">arsenite-transporting ATPase</fullName>
        <ecNumber evidence="8">7.3.2.7</ecNumber>
    </recommendedName>
</protein>
<dbReference type="InterPro" id="IPR027417">
    <property type="entry name" value="P-loop_NTPase"/>
</dbReference>
<evidence type="ECO:0000256" key="1">
    <source>
        <dbReference type="ARBA" id="ARBA00011040"/>
    </source>
</evidence>
<dbReference type="InterPro" id="IPR040612">
    <property type="entry name" value="ArsA_HSP20-like"/>
</dbReference>
<dbReference type="EMBL" id="RSCK01000011">
    <property type="protein sequence ID" value="RUT12844.1"/>
    <property type="molecule type" value="Genomic_DNA"/>
</dbReference>
<dbReference type="GO" id="GO:0005524">
    <property type="term" value="F:ATP binding"/>
    <property type="evidence" value="ECO:0007669"/>
    <property type="project" value="UniProtKB-KW"/>
</dbReference>
<dbReference type="CDD" id="cd02035">
    <property type="entry name" value="ArsA"/>
    <property type="match status" value="1"/>
</dbReference>
<evidence type="ECO:0000256" key="5">
    <source>
        <dbReference type="ARBA" id="ARBA00022967"/>
    </source>
</evidence>
<evidence type="ECO:0000259" key="10">
    <source>
        <dbReference type="Pfam" id="PF17886"/>
    </source>
</evidence>
<dbReference type="EC" id="7.3.2.7" evidence="8"/>
<dbReference type="Gene3D" id="3.40.50.300">
    <property type="entry name" value="P-loop containing nucleotide triphosphate hydrolases"/>
    <property type="match status" value="1"/>
</dbReference>
<reference evidence="11 12" key="1">
    <citation type="journal article" date="2019" name="Genome Biol. Evol.">
        <title>Day and night: Metabolic profiles and evolutionary relationships of six axenic non-marine cyanobacteria.</title>
        <authorList>
            <person name="Will S.E."/>
            <person name="Henke P."/>
            <person name="Boedeker C."/>
            <person name="Huang S."/>
            <person name="Brinkmann H."/>
            <person name="Rohde M."/>
            <person name="Jarek M."/>
            <person name="Friedl T."/>
            <person name="Seufert S."/>
            <person name="Schumacher M."/>
            <person name="Overmann J."/>
            <person name="Neumann-Schaal M."/>
            <person name="Petersen J."/>
        </authorList>
    </citation>
    <scope>NUCLEOTIDE SEQUENCE [LARGE SCALE GENOMIC DNA]</scope>
    <source>
        <strain evidence="11 12">SAG 39.79</strain>
    </source>
</reference>
<sequence>MKWLLSAKLERSLGLENLMRLLLMTGKGGVGKTSVAAATGLRCAELGYRTLVLSTDPAHSLADSFDLELGHEPRLVRQNLWGAELDALLELEGNWGAVKRYITQVLQARGLDGVQAEELAILPGMDEIFGLVRMKRHYDEGEYDVLIIDSAPTGTALRLLSLPEVSGWYMRRFYKPLQKMSVALRPLVEPLFKPIAGFSLPDKEVMDAPYEFYEQIEALEKVLTDNTKTSVRLVTNPEKMVIKESLRAHAYLSLYNVSTDLVVANRIIPEQVTDPFFQKWKENQQQYRQEIHENFRPLPVKEVPLYSEEMCGLAALERLKETLYQEEDPAQVYYKETTLKVVQEQNQYSLELYLPGIPKDKIQLSKTGDELNITIGNHRRNLVLPQALAALQPSGAKMDEDYLKIRFADIAKV</sequence>
<evidence type="ECO:0000256" key="2">
    <source>
        <dbReference type="ARBA" id="ARBA00022741"/>
    </source>
</evidence>
<dbReference type="FunFam" id="2.60.40.790:FF:000052">
    <property type="entry name" value="ArsA family ATPase"/>
    <property type="match status" value="1"/>
</dbReference>
<feature type="domain" description="ArsA HSP20-like" evidence="10">
    <location>
        <begin position="346"/>
        <end position="407"/>
    </location>
</feature>
<keyword evidence="4" id="KW-0059">Arsenical resistance</keyword>
<organism evidence="11 12">
    <name type="scientific">Chroococcidiopsis cubana SAG 39.79</name>
    <dbReference type="NCBI Taxonomy" id="388085"/>
    <lineage>
        <taxon>Bacteria</taxon>
        <taxon>Bacillati</taxon>
        <taxon>Cyanobacteriota</taxon>
        <taxon>Cyanophyceae</taxon>
        <taxon>Chroococcidiopsidales</taxon>
        <taxon>Chroococcidiopsidaceae</taxon>
        <taxon>Chroococcidiopsis</taxon>
    </lineage>
</organism>
<evidence type="ECO:0000313" key="11">
    <source>
        <dbReference type="EMBL" id="RUT12844.1"/>
    </source>
</evidence>
<dbReference type="GO" id="GO:0016887">
    <property type="term" value="F:ATP hydrolysis activity"/>
    <property type="evidence" value="ECO:0007669"/>
    <property type="project" value="InterPro"/>
</dbReference>
<dbReference type="SUPFAM" id="SSF49764">
    <property type="entry name" value="HSP20-like chaperones"/>
    <property type="match status" value="1"/>
</dbReference>
<comment type="function">
    <text evidence="7">Anion-transporting ATPase. Catalyzes the extrusion of arsenite.</text>
</comment>
<comment type="caution">
    <text evidence="11">The sequence shown here is derived from an EMBL/GenBank/DDBJ whole genome shotgun (WGS) entry which is preliminary data.</text>
</comment>
<comment type="catalytic activity">
    <reaction evidence="6">
        <text>arsenite(in) + ATP + H2O = arsenite(out) + ADP + phosphate + H(+)</text>
        <dbReference type="Rhea" id="RHEA:11348"/>
        <dbReference type="ChEBI" id="CHEBI:15377"/>
        <dbReference type="ChEBI" id="CHEBI:15378"/>
        <dbReference type="ChEBI" id="CHEBI:29242"/>
        <dbReference type="ChEBI" id="CHEBI:30616"/>
        <dbReference type="ChEBI" id="CHEBI:43474"/>
        <dbReference type="ChEBI" id="CHEBI:456216"/>
        <dbReference type="EC" id="7.3.2.7"/>
    </reaction>
</comment>
<dbReference type="SUPFAM" id="SSF52540">
    <property type="entry name" value="P-loop containing nucleoside triphosphate hydrolases"/>
    <property type="match status" value="1"/>
</dbReference>
<keyword evidence="3" id="KW-0067">ATP-binding</keyword>
<dbReference type="FunFam" id="3.40.50.300:FF:001801">
    <property type="entry name" value="Putative arsenical pump-driving ATPase"/>
    <property type="match status" value="1"/>
</dbReference>
<dbReference type="NCBIfam" id="TIGR00345">
    <property type="entry name" value="GET3_arsA_TRC40"/>
    <property type="match status" value="1"/>
</dbReference>
<dbReference type="Proteomes" id="UP000282574">
    <property type="component" value="Unassembled WGS sequence"/>
</dbReference>
<evidence type="ECO:0000259" key="9">
    <source>
        <dbReference type="Pfam" id="PF02374"/>
    </source>
</evidence>
<evidence type="ECO:0000313" key="12">
    <source>
        <dbReference type="Proteomes" id="UP000282574"/>
    </source>
</evidence>
<dbReference type="PANTHER" id="PTHR10803">
    <property type="entry name" value="ARSENICAL PUMP-DRIVING ATPASE ARSENITE-TRANSLOCATING ATPASE"/>
    <property type="match status" value="1"/>
</dbReference>
<dbReference type="InterPro" id="IPR016300">
    <property type="entry name" value="ATPase_ArsA/GET3"/>
</dbReference>